<dbReference type="RefSeq" id="WP_013015511.1">
    <property type="nucleotide sequence ID" value="NC_013947.1"/>
</dbReference>
<protein>
    <submittedName>
        <fullName evidence="2">Transcriptional regulator, XRE family</fullName>
    </submittedName>
</protein>
<dbReference type="STRING" id="446470.Snas_0221"/>
<evidence type="ECO:0000313" key="3">
    <source>
        <dbReference type="Proteomes" id="UP000000844"/>
    </source>
</evidence>
<accession>D3Q1U2</accession>
<dbReference type="InterPro" id="IPR010982">
    <property type="entry name" value="Lambda_DNA-bd_dom_sf"/>
</dbReference>
<gene>
    <name evidence="2" type="ordered locus">Snas_0221</name>
</gene>
<reference evidence="2 3" key="1">
    <citation type="journal article" date="2009" name="Stand. Genomic Sci.">
        <title>Complete genome sequence of Stackebrandtia nassauensis type strain (LLR-40K-21).</title>
        <authorList>
            <person name="Munk C."/>
            <person name="Lapidus A."/>
            <person name="Copeland A."/>
            <person name="Jando M."/>
            <person name="Mayilraj S."/>
            <person name="Glavina Del Rio T."/>
            <person name="Nolan M."/>
            <person name="Chen F."/>
            <person name="Lucas S."/>
            <person name="Tice H."/>
            <person name="Cheng J.F."/>
            <person name="Han C."/>
            <person name="Detter J.C."/>
            <person name="Bruce D."/>
            <person name="Goodwin L."/>
            <person name="Chain P."/>
            <person name="Pitluck S."/>
            <person name="Goker M."/>
            <person name="Ovchinikova G."/>
            <person name="Pati A."/>
            <person name="Ivanova N."/>
            <person name="Mavromatis K."/>
            <person name="Chen A."/>
            <person name="Palaniappan K."/>
            <person name="Land M."/>
            <person name="Hauser L."/>
            <person name="Chang Y.J."/>
            <person name="Jeffries C.D."/>
            <person name="Bristow J."/>
            <person name="Eisen J.A."/>
            <person name="Markowitz V."/>
            <person name="Hugenholtz P."/>
            <person name="Kyrpides N.C."/>
            <person name="Klenk H.P."/>
        </authorList>
    </citation>
    <scope>NUCLEOTIDE SEQUENCE [LARGE SCALE GENOMIC DNA]</scope>
    <source>
        <strain evidence="3">DSM 44728 / CIP 108903 / NRRL B-16338 / NBRC 102104 / LLR-40K-21</strain>
    </source>
</reference>
<evidence type="ECO:0000259" key="1">
    <source>
        <dbReference type="PROSITE" id="PS50943"/>
    </source>
</evidence>
<sequence length="115" mass="12445">MDVNAIPHTPRPLLRTILGGVLRGIRRHQGRTLSDVADAARVSMQYLSELERGRKEASSEILAAVCEALRVELSDVLAEVGRVMMAQRVRHASISVARQTAATRASSPQAYALAA</sequence>
<dbReference type="AlphaFoldDB" id="D3Q1U2"/>
<dbReference type="InterPro" id="IPR001387">
    <property type="entry name" value="Cro/C1-type_HTH"/>
</dbReference>
<dbReference type="Proteomes" id="UP000000844">
    <property type="component" value="Chromosome"/>
</dbReference>
<keyword evidence="3" id="KW-1185">Reference proteome</keyword>
<dbReference type="SMART" id="SM00530">
    <property type="entry name" value="HTH_XRE"/>
    <property type="match status" value="1"/>
</dbReference>
<dbReference type="Pfam" id="PF01381">
    <property type="entry name" value="HTH_3"/>
    <property type="match status" value="1"/>
</dbReference>
<dbReference type="KEGG" id="sna:Snas_0221"/>
<organism evidence="2 3">
    <name type="scientific">Stackebrandtia nassauensis (strain DSM 44728 / CIP 108903 / NRRL B-16338 / NBRC 102104 / LLR-40K-21)</name>
    <dbReference type="NCBI Taxonomy" id="446470"/>
    <lineage>
        <taxon>Bacteria</taxon>
        <taxon>Bacillati</taxon>
        <taxon>Actinomycetota</taxon>
        <taxon>Actinomycetes</taxon>
        <taxon>Glycomycetales</taxon>
        <taxon>Glycomycetaceae</taxon>
        <taxon>Stackebrandtia</taxon>
    </lineage>
</organism>
<dbReference type="CDD" id="cd00093">
    <property type="entry name" value="HTH_XRE"/>
    <property type="match status" value="1"/>
</dbReference>
<dbReference type="EMBL" id="CP001778">
    <property type="protein sequence ID" value="ADD39940.1"/>
    <property type="molecule type" value="Genomic_DNA"/>
</dbReference>
<dbReference type="OrthoDB" id="3188736at2"/>
<evidence type="ECO:0000313" key="2">
    <source>
        <dbReference type="EMBL" id="ADD39940.1"/>
    </source>
</evidence>
<dbReference type="GO" id="GO:0003677">
    <property type="term" value="F:DNA binding"/>
    <property type="evidence" value="ECO:0007669"/>
    <property type="project" value="InterPro"/>
</dbReference>
<dbReference type="PROSITE" id="PS50943">
    <property type="entry name" value="HTH_CROC1"/>
    <property type="match status" value="1"/>
</dbReference>
<dbReference type="HOGENOM" id="CLU_066192_8_2_11"/>
<dbReference type="Gene3D" id="1.10.260.40">
    <property type="entry name" value="lambda repressor-like DNA-binding domains"/>
    <property type="match status" value="1"/>
</dbReference>
<dbReference type="SUPFAM" id="SSF47413">
    <property type="entry name" value="lambda repressor-like DNA-binding domains"/>
    <property type="match status" value="1"/>
</dbReference>
<dbReference type="eggNOG" id="COG1426">
    <property type="taxonomic scope" value="Bacteria"/>
</dbReference>
<feature type="domain" description="HTH cro/C1-type" evidence="1">
    <location>
        <begin position="22"/>
        <end position="76"/>
    </location>
</feature>
<proteinExistence type="predicted"/>
<name>D3Q1U2_STANL</name>